<dbReference type="OrthoDB" id="8300413at2759"/>
<organism evidence="12">
    <name type="scientific">Capitella teleta</name>
    <name type="common">Polychaete worm</name>
    <dbReference type="NCBI Taxonomy" id="283909"/>
    <lineage>
        <taxon>Eukaryota</taxon>
        <taxon>Metazoa</taxon>
        <taxon>Spiralia</taxon>
        <taxon>Lophotrochozoa</taxon>
        <taxon>Annelida</taxon>
        <taxon>Polychaeta</taxon>
        <taxon>Sedentaria</taxon>
        <taxon>Scolecida</taxon>
        <taxon>Capitellidae</taxon>
        <taxon>Capitella</taxon>
    </lineage>
</organism>
<dbReference type="GO" id="GO:0009228">
    <property type="term" value="P:thiamine biosynthetic process"/>
    <property type="evidence" value="ECO:0007669"/>
    <property type="project" value="UniProtKB-KW"/>
</dbReference>
<evidence type="ECO:0000256" key="4">
    <source>
        <dbReference type="ARBA" id="ARBA00022679"/>
    </source>
</evidence>
<dbReference type="SUPFAM" id="SSF51391">
    <property type="entry name" value="Thiamin phosphate synthase"/>
    <property type="match status" value="1"/>
</dbReference>
<sequence length="220" mass="24325">MHRLHGLYGVTDSQLQPDDRILIETVEQALMGGMKVLQYRDKSLDSGKRLRQAGALKVLCHQYQAMLIINDDIELALDVEADGVHLGQQDESLAYARERLGDYAIIGISCENSLEKARSAVDLGANYIAFGKFFPSRTKPDAKNAELSVLSEARQMFDLPIIAIGGITMENASDVITAGADMVAVVNNLFAAQNIRERSQNFMTLFNDNSPELKKHRKAV</sequence>
<dbReference type="Gene3D" id="3.20.20.70">
    <property type="entry name" value="Aldolase class I"/>
    <property type="match status" value="1"/>
</dbReference>
<keyword evidence="6" id="KW-0460">Magnesium</keyword>
<proteinExistence type="inferred from homology"/>
<reference evidence="12 14" key="2">
    <citation type="journal article" date="2013" name="Nature">
        <title>Insights into bilaterian evolution from three spiralian genomes.</title>
        <authorList>
            <person name="Simakov O."/>
            <person name="Marletaz F."/>
            <person name="Cho S.J."/>
            <person name="Edsinger-Gonzales E."/>
            <person name="Havlak P."/>
            <person name="Hellsten U."/>
            <person name="Kuo D.H."/>
            <person name="Larsson T."/>
            <person name="Lv J."/>
            <person name="Arendt D."/>
            <person name="Savage R."/>
            <person name="Osoegawa K."/>
            <person name="de Jong P."/>
            <person name="Grimwood J."/>
            <person name="Chapman J.A."/>
            <person name="Shapiro H."/>
            <person name="Aerts A."/>
            <person name="Otillar R.P."/>
            <person name="Terry A.Y."/>
            <person name="Boore J.L."/>
            <person name="Grigoriev I.V."/>
            <person name="Lindberg D.R."/>
            <person name="Seaver E.C."/>
            <person name="Weisblat D.A."/>
            <person name="Putnam N.H."/>
            <person name="Rokhsar D.S."/>
        </authorList>
    </citation>
    <scope>NUCLEOTIDE SEQUENCE</scope>
    <source>
        <strain evidence="12 14">I ESC-2004</strain>
    </source>
</reference>
<protein>
    <recommendedName>
        <fullName evidence="3">thiamine phosphate synthase</fullName>
        <ecNumber evidence="3">2.5.1.3</ecNumber>
    </recommendedName>
</protein>
<reference evidence="13" key="3">
    <citation type="submission" date="2015-06" db="UniProtKB">
        <authorList>
            <consortium name="EnsemblMetazoa"/>
        </authorList>
    </citation>
    <scope>IDENTIFICATION</scope>
</reference>
<evidence type="ECO:0000313" key="14">
    <source>
        <dbReference type="Proteomes" id="UP000014760"/>
    </source>
</evidence>
<dbReference type="EnsemblMetazoa" id="CapteT121410">
    <property type="protein sequence ID" value="CapteP121410"/>
    <property type="gene ID" value="CapteG121410"/>
</dbReference>
<comment type="catalytic activity">
    <reaction evidence="10">
        <text>2-[(2R,5Z)-2-carboxy-4-methylthiazol-5(2H)-ylidene]ethyl phosphate + 4-amino-2-methyl-5-(diphosphooxymethyl)pyrimidine + 2 H(+) = thiamine phosphate + CO2 + diphosphate</text>
        <dbReference type="Rhea" id="RHEA:47844"/>
        <dbReference type="ChEBI" id="CHEBI:15378"/>
        <dbReference type="ChEBI" id="CHEBI:16526"/>
        <dbReference type="ChEBI" id="CHEBI:33019"/>
        <dbReference type="ChEBI" id="CHEBI:37575"/>
        <dbReference type="ChEBI" id="CHEBI:57841"/>
        <dbReference type="ChEBI" id="CHEBI:62899"/>
        <dbReference type="EC" id="2.5.1.3"/>
    </reaction>
</comment>
<dbReference type="GO" id="GO:0005737">
    <property type="term" value="C:cytoplasm"/>
    <property type="evidence" value="ECO:0007669"/>
    <property type="project" value="TreeGrafter"/>
</dbReference>
<dbReference type="HOGENOM" id="CLU_018272_3_1_1"/>
<dbReference type="Proteomes" id="UP000014760">
    <property type="component" value="Unassembled WGS sequence"/>
</dbReference>
<dbReference type="EMBL" id="KB309369">
    <property type="protein sequence ID" value="ELT94653.1"/>
    <property type="molecule type" value="Genomic_DNA"/>
</dbReference>
<comment type="cofactor">
    <cofactor evidence="1">
        <name>Mg(2+)</name>
        <dbReference type="ChEBI" id="CHEBI:18420"/>
    </cofactor>
</comment>
<dbReference type="InterPro" id="IPR034291">
    <property type="entry name" value="TMP_synthase"/>
</dbReference>
<comment type="catalytic activity">
    <reaction evidence="9">
        <text>2-(2-carboxy-4-methylthiazol-5-yl)ethyl phosphate + 4-amino-2-methyl-5-(diphosphooxymethyl)pyrimidine + 2 H(+) = thiamine phosphate + CO2 + diphosphate</text>
        <dbReference type="Rhea" id="RHEA:47848"/>
        <dbReference type="ChEBI" id="CHEBI:15378"/>
        <dbReference type="ChEBI" id="CHEBI:16526"/>
        <dbReference type="ChEBI" id="CHEBI:33019"/>
        <dbReference type="ChEBI" id="CHEBI:37575"/>
        <dbReference type="ChEBI" id="CHEBI:57841"/>
        <dbReference type="ChEBI" id="CHEBI:62890"/>
        <dbReference type="EC" id="2.5.1.3"/>
    </reaction>
</comment>
<dbReference type="InterPro" id="IPR036206">
    <property type="entry name" value="ThiamineP_synth_sf"/>
</dbReference>
<dbReference type="AlphaFoldDB" id="R7TLC7"/>
<feature type="domain" description="Thiamine phosphate synthase/TenI" evidence="11">
    <location>
        <begin position="7"/>
        <end position="188"/>
    </location>
</feature>
<dbReference type="EC" id="2.5.1.3" evidence="3"/>
<keyword evidence="14" id="KW-1185">Reference proteome</keyword>
<dbReference type="EMBL" id="AMQN01029099">
    <property type="status" value="NOT_ANNOTATED_CDS"/>
    <property type="molecule type" value="Genomic_DNA"/>
</dbReference>
<dbReference type="GO" id="GO:0046872">
    <property type="term" value="F:metal ion binding"/>
    <property type="evidence" value="ECO:0007669"/>
    <property type="project" value="UniProtKB-KW"/>
</dbReference>
<evidence type="ECO:0000256" key="2">
    <source>
        <dbReference type="ARBA" id="ARBA00005165"/>
    </source>
</evidence>
<keyword evidence="4" id="KW-0808">Transferase</keyword>
<keyword evidence="7" id="KW-0784">Thiamine biosynthesis</keyword>
<evidence type="ECO:0000313" key="12">
    <source>
        <dbReference type="EMBL" id="ELT94653.1"/>
    </source>
</evidence>
<evidence type="ECO:0000256" key="8">
    <source>
        <dbReference type="ARBA" id="ARBA00047334"/>
    </source>
</evidence>
<dbReference type="FunFam" id="3.20.20.70:FF:000096">
    <property type="entry name" value="Thiamine-phosphate synthase"/>
    <property type="match status" value="1"/>
</dbReference>
<gene>
    <name evidence="12" type="ORF">CAPTEDRAFT_121410</name>
</gene>
<evidence type="ECO:0000313" key="13">
    <source>
        <dbReference type="EnsemblMetazoa" id="CapteP121410"/>
    </source>
</evidence>
<evidence type="ECO:0000256" key="7">
    <source>
        <dbReference type="ARBA" id="ARBA00022977"/>
    </source>
</evidence>
<dbReference type="Pfam" id="PF02581">
    <property type="entry name" value="TMP-TENI"/>
    <property type="match status" value="1"/>
</dbReference>
<dbReference type="STRING" id="283909.R7TLC7"/>
<dbReference type="HAMAP" id="MF_00097">
    <property type="entry name" value="TMP_synthase"/>
    <property type="match status" value="1"/>
</dbReference>
<dbReference type="NCBIfam" id="TIGR00693">
    <property type="entry name" value="thiE"/>
    <property type="match status" value="1"/>
</dbReference>
<accession>R7TLC7</accession>
<evidence type="ECO:0000256" key="1">
    <source>
        <dbReference type="ARBA" id="ARBA00001946"/>
    </source>
</evidence>
<dbReference type="OMA" id="QDFYHIK"/>
<keyword evidence="5" id="KW-0479">Metal-binding</keyword>
<evidence type="ECO:0000256" key="9">
    <source>
        <dbReference type="ARBA" id="ARBA00047851"/>
    </source>
</evidence>
<dbReference type="PANTHER" id="PTHR20857:SF15">
    <property type="entry name" value="THIAMINE-PHOSPHATE SYNTHASE"/>
    <property type="match status" value="1"/>
</dbReference>
<dbReference type="InterPro" id="IPR022998">
    <property type="entry name" value="ThiamineP_synth_TenI"/>
</dbReference>
<comment type="pathway">
    <text evidence="2">Cofactor biosynthesis; thiamine diphosphate biosynthesis; thiamine phosphate from 4-amino-2-methyl-5-diphosphomethylpyrimidine and 4-methyl-5-(2-phosphoethyl)-thiazole: step 1/1.</text>
</comment>
<dbReference type="UniPathway" id="UPA00060">
    <property type="reaction ID" value="UER00141"/>
</dbReference>
<dbReference type="GO" id="GO:0009229">
    <property type="term" value="P:thiamine diphosphate biosynthetic process"/>
    <property type="evidence" value="ECO:0007669"/>
    <property type="project" value="UniProtKB-UniPathway"/>
</dbReference>
<reference evidence="14" key="1">
    <citation type="submission" date="2012-12" db="EMBL/GenBank/DDBJ databases">
        <authorList>
            <person name="Hellsten U."/>
            <person name="Grimwood J."/>
            <person name="Chapman J.A."/>
            <person name="Shapiro H."/>
            <person name="Aerts A."/>
            <person name="Otillar R.P."/>
            <person name="Terry A.Y."/>
            <person name="Boore J.L."/>
            <person name="Simakov O."/>
            <person name="Marletaz F."/>
            <person name="Cho S.-J."/>
            <person name="Edsinger-Gonzales E."/>
            <person name="Havlak P."/>
            <person name="Kuo D.-H."/>
            <person name="Larsson T."/>
            <person name="Lv J."/>
            <person name="Arendt D."/>
            <person name="Savage R."/>
            <person name="Osoegawa K."/>
            <person name="de Jong P."/>
            <person name="Lindberg D.R."/>
            <person name="Seaver E.C."/>
            <person name="Weisblat D.A."/>
            <person name="Putnam N.H."/>
            <person name="Grigoriev I.V."/>
            <person name="Rokhsar D.S."/>
        </authorList>
    </citation>
    <scope>NUCLEOTIDE SEQUENCE</scope>
    <source>
        <strain evidence="14">I ESC-2004</strain>
    </source>
</reference>
<evidence type="ECO:0000256" key="10">
    <source>
        <dbReference type="ARBA" id="ARBA00047883"/>
    </source>
</evidence>
<evidence type="ECO:0000256" key="6">
    <source>
        <dbReference type="ARBA" id="ARBA00022842"/>
    </source>
</evidence>
<evidence type="ECO:0000259" key="11">
    <source>
        <dbReference type="Pfam" id="PF02581"/>
    </source>
</evidence>
<dbReference type="GO" id="GO:0004789">
    <property type="term" value="F:thiamine-phosphate diphosphorylase activity"/>
    <property type="evidence" value="ECO:0007669"/>
    <property type="project" value="UniProtKB-EC"/>
</dbReference>
<dbReference type="InterPro" id="IPR013785">
    <property type="entry name" value="Aldolase_TIM"/>
</dbReference>
<evidence type="ECO:0000256" key="3">
    <source>
        <dbReference type="ARBA" id="ARBA00012830"/>
    </source>
</evidence>
<comment type="catalytic activity">
    <reaction evidence="8">
        <text>4-methyl-5-(2-phosphooxyethyl)-thiazole + 4-amino-2-methyl-5-(diphosphooxymethyl)pyrimidine + H(+) = thiamine phosphate + diphosphate</text>
        <dbReference type="Rhea" id="RHEA:22328"/>
        <dbReference type="ChEBI" id="CHEBI:15378"/>
        <dbReference type="ChEBI" id="CHEBI:33019"/>
        <dbReference type="ChEBI" id="CHEBI:37575"/>
        <dbReference type="ChEBI" id="CHEBI:57841"/>
        <dbReference type="ChEBI" id="CHEBI:58296"/>
        <dbReference type="EC" id="2.5.1.3"/>
    </reaction>
</comment>
<evidence type="ECO:0000256" key="5">
    <source>
        <dbReference type="ARBA" id="ARBA00022723"/>
    </source>
</evidence>
<dbReference type="CDD" id="cd00564">
    <property type="entry name" value="TMP_TenI"/>
    <property type="match status" value="1"/>
</dbReference>
<name>R7TLC7_CAPTE</name>
<dbReference type="PANTHER" id="PTHR20857">
    <property type="entry name" value="THIAMINE-PHOSPHATE PYROPHOSPHORYLASE"/>
    <property type="match status" value="1"/>
</dbReference>